<dbReference type="RefSeq" id="WP_078691240.1">
    <property type="nucleotide sequence ID" value="NZ_BQKS01000010.1"/>
</dbReference>
<keyword evidence="5" id="KW-1133">Transmembrane helix</keyword>
<gene>
    <name evidence="7" type="ORF">AYC66_16960</name>
    <name evidence="8" type="ORF">BAY09_10050</name>
</gene>
<evidence type="ECO:0000259" key="6">
    <source>
        <dbReference type="SMART" id="SM00849"/>
    </source>
</evidence>
<dbReference type="SMART" id="SM00849">
    <property type="entry name" value="Lactamase_B"/>
    <property type="match status" value="1"/>
</dbReference>
<evidence type="ECO:0000256" key="3">
    <source>
        <dbReference type="ARBA" id="ARBA00022801"/>
    </source>
</evidence>
<reference evidence="7 9" key="1">
    <citation type="submission" date="2016-02" db="EMBL/GenBank/DDBJ databases">
        <authorList>
            <person name="Nicholson A.C."/>
            <person name="Humrighouse B.W."/>
            <person name="Loparev V."/>
            <person name="Emery B."/>
            <person name="Graziano J."/>
            <person name="McQuiston J.R."/>
        </authorList>
    </citation>
    <scope>NUCLEOTIDE SEQUENCE [LARGE SCALE GENOMIC DNA]</scope>
    <source>
        <strain evidence="7 9">E6809</strain>
    </source>
</reference>
<proteinExistence type="inferred from homology"/>
<organism evidence="8">
    <name type="scientific">Elizabethkingia anophelis</name>
    <dbReference type="NCBI Taxonomy" id="1117645"/>
    <lineage>
        <taxon>Bacteria</taxon>
        <taxon>Pseudomonadati</taxon>
        <taxon>Bacteroidota</taxon>
        <taxon>Flavobacteriia</taxon>
        <taxon>Flavobacteriales</taxon>
        <taxon>Weeksellaceae</taxon>
        <taxon>Elizabethkingia</taxon>
    </lineage>
</organism>
<keyword evidence="5" id="KW-0472">Membrane</keyword>
<evidence type="ECO:0000313" key="8">
    <source>
        <dbReference type="EMBL" id="OPB53259.1"/>
    </source>
</evidence>
<sequence length="321" mass="35717">MKDVVKTRFSGVLFYVLLFVSSLIFGQMPVPYKVTVGETEVTALLDGVLPVDAEQLFFTNEPGKPTQLLENVFIKNPVEVSMNAYLVKTSGKLILVDTGAGELFGNAGGKLLQSLKQIAVAPEDITDILLTHIHADHSGGLVMKGKIIFPNAVIHVNKAETDFWLNEKNAKKAEEKAMGASPRTFSNAKEMLDPYLKAGKVKTFERIKQEIVPNIYTLPIVGHTPGHTVYVLESKGEKMYFWGDLVHMEGLQFVEPALENHFDVDHKSGIENRKKYYDDAAKSNYLIGASHISYPGIGRVKKEGSRYVWYPVPFSLTGRTR</sequence>
<dbReference type="Pfam" id="PF00753">
    <property type="entry name" value="Lactamase_B"/>
    <property type="match status" value="1"/>
</dbReference>
<dbReference type="SUPFAM" id="SSF56281">
    <property type="entry name" value="Metallo-hydrolase/oxidoreductase"/>
    <property type="match status" value="1"/>
</dbReference>
<dbReference type="EMBL" id="CP014339">
    <property type="protein sequence ID" value="AQX52264.1"/>
    <property type="molecule type" value="Genomic_DNA"/>
</dbReference>
<evidence type="ECO:0000313" key="7">
    <source>
        <dbReference type="EMBL" id="AQX52264.1"/>
    </source>
</evidence>
<dbReference type="InterPro" id="IPR001279">
    <property type="entry name" value="Metallo-B-lactamas"/>
</dbReference>
<dbReference type="AlphaFoldDB" id="A0A494JBS6"/>
<comment type="similarity">
    <text evidence="1">Belongs to the metallo-beta-lactamase superfamily.</text>
</comment>
<dbReference type="GO" id="GO:0046872">
    <property type="term" value="F:metal ion binding"/>
    <property type="evidence" value="ECO:0007669"/>
    <property type="project" value="UniProtKB-KW"/>
</dbReference>
<feature type="transmembrane region" description="Helical" evidence="5">
    <location>
        <begin position="12"/>
        <end position="30"/>
    </location>
</feature>
<evidence type="ECO:0000256" key="1">
    <source>
        <dbReference type="ARBA" id="ARBA00007749"/>
    </source>
</evidence>
<reference evidence="8" key="2">
    <citation type="submission" date="2016-06" db="EMBL/GenBank/DDBJ databases">
        <authorList>
            <person name="Nicholson A.C."/>
        </authorList>
    </citation>
    <scope>NUCLEOTIDE SEQUENCE [LARGE SCALE GENOMIC DNA]</scope>
    <source>
        <strain evidence="8">E6809</strain>
    </source>
</reference>
<keyword evidence="5" id="KW-0812">Transmembrane</keyword>
<dbReference type="Gene3D" id="3.60.15.10">
    <property type="entry name" value="Ribonuclease Z/Hydroxyacylglutathione hydrolase-like"/>
    <property type="match status" value="1"/>
</dbReference>
<dbReference type="Proteomes" id="UP000189738">
    <property type="component" value="Chromosome"/>
</dbReference>
<evidence type="ECO:0000256" key="4">
    <source>
        <dbReference type="ARBA" id="ARBA00022833"/>
    </source>
</evidence>
<feature type="domain" description="Metallo-beta-lactamase" evidence="6">
    <location>
        <begin position="81"/>
        <end position="291"/>
    </location>
</feature>
<evidence type="ECO:0000256" key="5">
    <source>
        <dbReference type="SAM" id="Phobius"/>
    </source>
</evidence>
<accession>A0A494JBS6</accession>
<dbReference type="PANTHER" id="PTHR42978">
    <property type="entry name" value="QUORUM-QUENCHING LACTONASE YTNP-RELATED-RELATED"/>
    <property type="match status" value="1"/>
</dbReference>
<name>A0A494JBS6_9FLAO</name>
<keyword evidence="4" id="KW-0862">Zinc</keyword>
<dbReference type="GO" id="GO:0016787">
    <property type="term" value="F:hydrolase activity"/>
    <property type="evidence" value="ECO:0007669"/>
    <property type="project" value="UniProtKB-KW"/>
</dbReference>
<dbReference type="PANTHER" id="PTHR42978:SF6">
    <property type="entry name" value="QUORUM-QUENCHING LACTONASE YTNP-RELATED"/>
    <property type="match status" value="1"/>
</dbReference>
<protein>
    <submittedName>
        <fullName evidence="8">Hydrolase</fullName>
    </submittedName>
</protein>
<dbReference type="CDD" id="cd07720">
    <property type="entry name" value="OPHC2-like_MBL-fold"/>
    <property type="match status" value="1"/>
</dbReference>
<dbReference type="InterPro" id="IPR051013">
    <property type="entry name" value="MBL_superfamily_lactonases"/>
</dbReference>
<evidence type="ECO:0000256" key="2">
    <source>
        <dbReference type="ARBA" id="ARBA00022723"/>
    </source>
</evidence>
<evidence type="ECO:0000313" key="9">
    <source>
        <dbReference type="Proteomes" id="UP000189738"/>
    </source>
</evidence>
<keyword evidence="3 8" id="KW-0378">Hydrolase</keyword>
<keyword evidence="2" id="KW-0479">Metal-binding</keyword>
<dbReference type="EMBL" id="MAHS01000001">
    <property type="protein sequence ID" value="OPB53259.1"/>
    <property type="molecule type" value="Genomic_DNA"/>
</dbReference>
<dbReference type="InterPro" id="IPR036866">
    <property type="entry name" value="RibonucZ/Hydroxyglut_hydro"/>
</dbReference>